<organism evidence="1 2">
    <name type="scientific">Coprinopsis marcescibilis</name>
    <name type="common">Agaric fungus</name>
    <name type="synonym">Psathyrella marcescibilis</name>
    <dbReference type="NCBI Taxonomy" id="230819"/>
    <lineage>
        <taxon>Eukaryota</taxon>
        <taxon>Fungi</taxon>
        <taxon>Dikarya</taxon>
        <taxon>Basidiomycota</taxon>
        <taxon>Agaricomycotina</taxon>
        <taxon>Agaricomycetes</taxon>
        <taxon>Agaricomycetidae</taxon>
        <taxon>Agaricales</taxon>
        <taxon>Agaricineae</taxon>
        <taxon>Psathyrellaceae</taxon>
        <taxon>Coprinopsis</taxon>
    </lineage>
</organism>
<proteinExistence type="predicted"/>
<evidence type="ECO:0000313" key="1">
    <source>
        <dbReference type="EMBL" id="TFK27841.1"/>
    </source>
</evidence>
<keyword evidence="2" id="KW-1185">Reference proteome</keyword>
<dbReference type="Proteomes" id="UP000307440">
    <property type="component" value="Unassembled WGS sequence"/>
</dbReference>
<accession>A0A5C3LH42</accession>
<protein>
    <submittedName>
        <fullName evidence="1">Uncharacterized protein</fullName>
    </submittedName>
</protein>
<gene>
    <name evidence="1" type="ORF">FA15DRAFT_754025</name>
</gene>
<dbReference type="AlphaFoldDB" id="A0A5C3LH42"/>
<name>A0A5C3LH42_COPMA</name>
<reference evidence="1 2" key="1">
    <citation type="journal article" date="2019" name="Nat. Ecol. Evol.">
        <title>Megaphylogeny resolves global patterns of mushroom evolution.</title>
        <authorList>
            <person name="Varga T."/>
            <person name="Krizsan K."/>
            <person name="Foldi C."/>
            <person name="Dima B."/>
            <person name="Sanchez-Garcia M."/>
            <person name="Sanchez-Ramirez S."/>
            <person name="Szollosi G.J."/>
            <person name="Szarkandi J.G."/>
            <person name="Papp V."/>
            <person name="Albert L."/>
            <person name="Andreopoulos W."/>
            <person name="Angelini C."/>
            <person name="Antonin V."/>
            <person name="Barry K.W."/>
            <person name="Bougher N.L."/>
            <person name="Buchanan P."/>
            <person name="Buyck B."/>
            <person name="Bense V."/>
            <person name="Catcheside P."/>
            <person name="Chovatia M."/>
            <person name="Cooper J."/>
            <person name="Damon W."/>
            <person name="Desjardin D."/>
            <person name="Finy P."/>
            <person name="Geml J."/>
            <person name="Haridas S."/>
            <person name="Hughes K."/>
            <person name="Justo A."/>
            <person name="Karasinski D."/>
            <person name="Kautmanova I."/>
            <person name="Kiss B."/>
            <person name="Kocsube S."/>
            <person name="Kotiranta H."/>
            <person name="LaButti K.M."/>
            <person name="Lechner B.E."/>
            <person name="Liimatainen K."/>
            <person name="Lipzen A."/>
            <person name="Lukacs Z."/>
            <person name="Mihaltcheva S."/>
            <person name="Morgado L.N."/>
            <person name="Niskanen T."/>
            <person name="Noordeloos M.E."/>
            <person name="Ohm R.A."/>
            <person name="Ortiz-Santana B."/>
            <person name="Ovrebo C."/>
            <person name="Racz N."/>
            <person name="Riley R."/>
            <person name="Savchenko A."/>
            <person name="Shiryaev A."/>
            <person name="Soop K."/>
            <person name="Spirin V."/>
            <person name="Szebenyi C."/>
            <person name="Tomsovsky M."/>
            <person name="Tulloss R.E."/>
            <person name="Uehling J."/>
            <person name="Grigoriev I.V."/>
            <person name="Vagvolgyi C."/>
            <person name="Papp T."/>
            <person name="Martin F.M."/>
            <person name="Miettinen O."/>
            <person name="Hibbett D.S."/>
            <person name="Nagy L.G."/>
        </authorList>
    </citation>
    <scope>NUCLEOTIDE SEQUENCE [LARGE SCALE GENOMIC DNA]</scope>
    <source>
        <strain evidence="1 2">CBS 121175</strain>
    </source>
</reference>
<evidence type="ECO:0000313" key="2">
    <source>
        <dbReference type="Proteomes" id="UP000307440"/>
    </source>
</evidence>
<sequence>MSSRSDYPQTVNNQYTGQYEWDIRGPYGPQESPVHKVILKINGVAQSHGVARRVNIAKKVAAYLYLHNKCGAAYDPTMRTLCEESDELERFYYDRND</sequence>
<dbReference type="SUPFAM" id="SSF54768">
    <property type="entry name" value="dsRNA-binding domain-like"/>
    <property type="match status" value="1"/>
</dbReference>
<dbReference type="EMBL" id="ML210161">
    <property type="protein sequence ID" value="TFK27841.1"/>
    <property type="molecule type" value="Genomic_DNA"/>
</dbReference>